<keyword evidence="1" id="KW-0472">Membrane</keyword>
<feature type="transmembrane region" description="Helical" evidence="1">
    <location>
        <begin position="37"/>
        <end position="59"/>
    </location>
</feature>
<evidence type="ECO:0000256" key="1">
    <source>
        <dbReference type="SAM" id="Phobius"/>
    </source>
</evidence>
<dbReference type="EMBL" id="NSIT01000109">
    <property type="protein sequence ID" value="PJE78979.1"/>
    <property type="molecule type" value="Genomic_DNA"/>
</dbReference>
<comment type="caution">
    <text evidence="2">The sequence shown here is derived from an EMBL/GenBank/DDBJ whole genome shotgun (WGS) entry which is preliminary data.</text>
</comment>
<keyword evidence="1" id="KW-0812">Transmembrane</keyword>
<feature type="transmembrane region" description="Helical" evidence="1">
    <location>
        <begin position="114"/>
        <end position="133"/>
    </location>
</feature>
<feature type="transmembrane region" description="Helical" evidence="1">
    <location>
        <begin position="235"/>
        <end position="256"/>
    </location>
</feature>
<feature type="transmembrane region" description="Helical" evidence="1">
    <location>
        <begin position="12"/>
        <end position="31"/>
    </location>
</feature>
<accession>A0A2H9T709</accession>
<protein>
    <recommendedName>
        <fullName evidence="3">DUF3100 domain-containing protein</fullName>
    </recommendedName>
</protein>
<name>A0A2H9T709_9ZZZZ</name>
<keyword evidence="1" id="KW-1133">Transmembrane helix</keyword>
<sequence length="272" mass="28565">MNTLERTSARVVITSTLTVAVVIFIAQTVIGKQEINLGFATIAILPMLFAVMIGMLLSVNWTKKAFRLWGKQFTKKEESFCGKMVGFSLLILGTQYAGMIIPNLKMIMSAGVPLLFQELGNLLPVFIAVPLAVKFGLGRKAIGACSSISREPSIAVIQGKFNTGSPEYMGVFAIYLCGSVIGTLWFSVLGSLAPLTGLNPLALAAGSGVGSGSMLSAASGALIEGMDASTTQQVLSIAAASNLLSSVLGALSLTFLGLPIAEKMYSLCQREK</sequence>
<dbReference type="Pfam" id="PF11299">
    <property type="entry name" value="DUF3100"/>
    <property type="match status" value="1"/>
</dbReference>
<feature type="transmembrane region" description="Helical" evidence="1">
    <location>
        <begin position="201"/>
        <end position="223"/>
    </location>
</feature>
<gene>
    <name evidence="2" type="ORF">CI610_02057</name>
</gene>
<dbReference type="InterPro" id="IPR021450">
    <property type="entry name" value="DUF3100"/>
</dbReference>
<evidence type="ECO:0008006" key="3">
    <source>
        <dbReference type="Google" id="ProtNLM"/>
    </source>
</evidence>
<dbReference type="AlphaFoldDB" id="A0A2H9T709"/>
<proteinExistence type="predicted"/>
<organism evidence="2">
    <name type="scientific">invertebrate metagenome</name>
    <dbReference type="NCBI Taxonomy" id="1711999"/>
    <lineage>
        <taxon>unclassified sequences</taxon>
        <taxon>metagenomes</taxon>
        <taxon>organismal metagenomes</taxon>
    </lineage>
</organism>
<evidence type="ECO:0000313" key="2">
    <source>
        <dbReference type="EMBL" id="PJE78979.1"/>
    </source>
</evidence>
<feature type="transmembrane region" description="Helical" evidence="1">
    <location>
        <begin position="168"/>
        <end position="189"/>
    </location>
</feature>
<feature type="transmembrane region" description="Helical" evidence="1">
    <location>
        <begin position="80"/>
        <end position="102"/>
    </location>
</feature>
<reference evidence="2" key="1">
    <citation type="journal article" date="2017" name="Appl. Environ. Microbiol.">
        <title>Molecular characterization of an Endozoicomonas-like organism causing infection in king scallop Pecten maximus L.</title>
        <authorList>
            <person name="Cano I."/>
            <person name="van Aerle R."/>
            <person name="Ross S."/>
            <person name="Verner-Jeffreys D.W."/>
            <person name="Paley R.K."/>
            <person name="Rimmer G."/>
            <person name="Ryder D."/>
            <person name="Hooper P."/>
            <person name="Stone D."/>
            <person name="Feist S.W."/>
        </authorList>
    </citation>
    <scope>NUCLEOTIDE SEQUENCE</scope>
</reference>